<keyword evidence="7" id="KW-1185">Reference proteome</keyword>
<name>A0A5J6HLJ9_STRAD</name>
<dbReference type="InterPro" id="IPR003439">
    <property type="entry name" value="ABC_transporter-like_ATP-bd"/>
</dbReference>
<dbReference type="InterPro" id="IPR027417">
    <property type="entry name" value="P-loop_NTPase"/>
</dbReference>
<dbReference type="OrthoDB" id="4310860at2"/>
<evidence type="ECO:0000256" key="4">
    <source>
        <dbReference type="SAM" id="MobiDB-lite"/>
    </source>
</evidence>
<dbReference type="GO" id="GO:0005524">
    <property type="term" value="F:ATP binding"/>
    <property type="evidence" value="ECO:0007669"/>
    <property type="project" value="UniProtKB-KW"/>
</dbReference>
<evidence type="ECO:0000256" key="3">
    <source>
        <dbReference type="ARBA" id="ARBA00022840"/>
    </source>
</evidence>
<evidence type="ECO:0000256" key="1">
    <source>
        <dbReference type="ARBA" id="ARBA00022448"/>
    </source>
</evidence>
<dbReference type="PROSITE" id="PS50893">
    <property type="entry name" value="ABC_TRANSPORTER_2"/>
    <property type="match status" value="1"/>
</dbReference>
<evidence type="ECO:0000313" key="6">
    <source>
        <dbReference type="EMBL" id="QEV20092.1"/>
    </source>
</evidence>
<feature type="region of interest" description="Disordered" evidence="4">
    <location>
        <begin position="253"/>
        <end position="274"/>
    </location>
</feature>
<keyword evidence="2" id="KW-0547">Nucleotide-binding</keyword>
<gene>
    <name evidence="6" type="ORF">CP975_23480</name>
</gene>
<dbReference type="AlphaFoldDB" id="A0A5J6HLJ9"/>
<protein>
    <submittedName>
        <fullName evidence="6">ABC transporter ATP-binding protein</fullName>
    </submittedName>
</protein>
<feature type="domain" description="ABC transporter" evidence="5">
    <location>
        <begin position="2"/>
        <end position="234"/>
    </location>
</feature>
<keyword evidence="3 6" id="KW-0067">ATP-binding</keyword>
<dbReference type="PROSITE" id="PS00211">
    <property type="entry name" value="ABC_TRANSPORTER_1"/>
    <property type="match status" value="1"/>
</dbReference>
<organism evidence="6 7">
    <name type="scientific">Streptomyces alboniger</name>
    <dbReference type="NCBI Taxonomy" id="132473"/>
    <lineage>
        <taxon>Bacteria</taxon>
        <taxon>Bacillati</taxon>
        <taxon>Actinomycetota</taxon>
        <taxon>Actinomycetes</taxon>
        <taxon>Kitasatosporales</taxon>
        <taxon>Streptomycetaceae</taxon>
        <taxon>Streptomyces</taxon>
        <taxon>Streptomyces aurantiacus group</taxon>
    </lineage>
</organism>
<dbReference type="Pfam" id="PF00005">
    <property type="entry name" value="ABC_tran"/>
    <property type="match status" value="1"/>
</dbReference>
<dbReference type="GO" id="GO:0016887">
    <property type="term" value="F:ATP hydrolysis activity"/>
    <property type="evidence" value="ECO:0007669"/>
    <property type="project" value="InterPro"/>
</dbReference>
<dbReference type="EMBL" id="CP023695">
    <property type="protein sequence ID" value="QEV20092.1"/>
    <property type="molecule type" value="Genomic_DNA"/>
</dbReference>
<evidence type="ECO:0000259" key="5">
    <source>
        <dbReference type="PROSITE" id="PS50893"/>
    </source>
</evidence>
<dbReference type="PANTHER" id="PTHR42788:SF13">
    <property type="entry name" value="ALIPHATIC SULFONATES IMPORT ATP-BINDING PROTEIN SSUB"/>
    <property type="match status" value="1"/>
</dbReference>
<reference evidence="6 7" key="1">
    <citation type="submission" date="2017-09" db="EMBL/GenBank/DDBJ databases">
        <authorList>
            <person name="Lee N."/>
            <person name="Cho B.-K."/>
        </authorList>
    </citation>
    <scope>NUCLEOTIDE SEQUENCE [LARGE SCALE GENOMIC DNA]</scope>
    <source>
        <strain evidence="6 7">ATCC 12461</strain>
    </source>
</reference>
<dbReference type="RefSeq" id="WP_055535430.1">
    <property type="nucleotide sequence ID" value="NZ_CP023695.1"/>
</dbReference>
<dbReference type="InterPro" id="IPR003593">
    <property type="entry name" value="AAA+_ATPase"/>
</dbReference>
<evidence type="ECO:0000313" key="7">
    <source>
        <dbReference type="Proteomes" id="UP000326553"/>
    </source>
</evidence>
<dbReference type="Proteomes" id="UP000326553">
    <property type="component" value="Chromosome"/>
</dbReference>
<dbReference type="InterPro" id="IPR050166">
    <property type="entry name" value="ABC_transporter_ATP-bind"/>
</dbReference>
<evidence type="ECO:0000256" key="2">
    <source>
        <dbReference type="ARBA" id="ARBA00022741"/>
    </source>
</evidence>
<dbReference type="SMART" id="SM00382">
    <property type="entry name" value="AAA"/>
    <property type="match status" value="1"/>
</dbReference>
<dbReference type="SUPFAM" id="SSF52540">
    <property type="entry name" value="P-loop containing nucleoside triphosphate hydrolases"/>
    <property type="match status" value="1"/>
</dbReference>
<dbReference type="InterPro" id="IPR017871">
    <property type="entry name" value="ABC_transporter-like_CS"/>
</dbReference>
<sequence>MIEIKNLTKRFPGRRGETVHALSEVELTIADDEFVTVLGPSGCGKTTLLRALAGLTGWDEGDILVDGEPVRTPGPERAMVFQDFALLPWADVLDNVAFGLQLRGEPRSRRRATARELVELVGLDGFEDRLPGELSGGMRQRVGLARALAVRPRVLLMDEPFGALDEQTRRILQEELLTIWERRRLTVVFITHSIEEAVLLGDRVVLMSPRPGRIADIVPVDIPRPRSVDLHGLGRTEEFTCLTTHLWERLRAMRPDRATQPEGASRPDRAGARP</sequence>
<dbReference type="Gene3D" id="3.40.50.300">
    <property type="entry name" value="P-loop containing nucleotide triphosphate hydrolases"/>
    <property type="match status" value="1"/>
</dbReference>
<proteinExistence type="predicted"/>
<keyword evidence="1" id="KW-0813">Transport</keyword>
<dbReference type="CDD" id="cd03293">
    <property type="entry name" value="ABC_NrtD_SsuB_transporters"/>
    <property type="match status" value="1"/>
</dbReference>
<accession>A0A5J6HLJ9</accession>
<dbReference type="PANTHER" id="PTHR42788">
    <property type="entry name" value="TAURINE IMPORT ATP-BINDING PROTEIN-RELATED"/>
    <property type="match status" value="1"/>
</dbReference>
<dbReference type="KEGG" id="salw:CP975_23480"/>